<evidence type="ECO:0000256" key="10">
    <source>
        <dbReference type="ARBA" id="ARBA00023242"/>
    </source>
</evidence>
<evidence type="ECO:0000256" key="5">
    <source>
        <dbReference type="ARBA" id="ARBA00022801"/>
    </source>
</evidence>
<keyword evidence="4" id="KW-0547">Nucleotide-binding</keyword>
<dbReference type="Gene3D" id="6.10.140.1440">
    <property type="match status" value="1"/>
</dbReference>
<dbReference type="Gene3D" id="3.40.50.300">
    <property type="entry name" value="P-loop containing nucleotide triphosphate hydrolases"/>
    <property type="match status" value="1"/>
</dbReference>
<feature type="compositionally biased region" description="Acidic residues" evidence="11">
    <location>
        <begin position="204"/>
        <end position="216"/>
    </location>
</feature>
<evidence type="ECO:0000259" key="14">
    <source>
        <dbReference type="PROSITE" id="PS51194"/>
    </source>
</evidence>
<dbReference type="PANTHER" id="PTHR45623">
    <property type="entry name" value="CHROMODOMAIN-HELICASE-DNA-BINDING PROTEIN 3-RELATED-RELATED"/>
    <property type="match status" value="1"/>
</dbReference>
<dbReference type="SMART" id="SM01176">
    <property type="entry name" value="DUF4208"/>
    <property type="match status" value="1"/>
</dbReference>
<dbReference type="GO" id="GO:0016787">
    <property type="term" value="F:hydrolase activity"/>
    <property type="evidence" value="ECO:0007669"/>
    <property type="project" value="UniProtKB-KW"/>
</dbReference>
<dbReference type="InterPro" id="IPR025260">
    <property type="entry name" value="CHD1-like_C"/>
</dbReference>
<evidence type="ECO:0000256" key="11">
    <source>
        <dbReference type="SAM" id="MobiDB-lite"/>
    </source>
</evidence>
<dbReference type="Gene3D" id="1.10.10.60">
    <property type="entry name" value="Homeodomain-like"/>
    <property type="match status" value="1"/>
</dbReference>
<evidence type="ECO:0000256" key="2">
    <source>
        <dbReference type="ARBA" id="ARBA00007025"/>
    </source>
</evidence>
<comment type="subcellular location">
    <subcellularLocation>
        <location evidence="1">Nucleus</location>
    </subcellularLocation>
</comment>
<feature type="compositionally biased region" description="Basic residues" evidence="11">
    <location>
        <begin position="236"/>
        <end position="246"/>
    </location>
</feature>
<keyword evidence="6" id="KW-0067">ATP-binding</keyword>
<evidence type="ECO:0000259" key="12">
    <source>
        <dbReference type="PROSITE" id="PS50013"/>
    </source>
</evidence>
<comment type="similarity">
    <text evidence="2">Belongs to the SNF2/RAD54 helicase family.</text>
</comment>
<evidence type="ECO:0000313" key="15">
    <source>
        <dbReference type="EMBL" id="KAL2919633.1"/>
    </source>
</evidence>
<feature type="compositionally biased region" description="Basic residues" evidence="11">
    <location>
        <begin position="93"/>
        <end position="102"/>
    </location>
</feature>
<dbReference type="Pfam" id="PF13907">
    <property type="entry name" value="CHD1-like_C"/>
    <property type="match status" value="1"/>
</dbReference>
<keyword evidence="8" id="KW-0238">DNA-binding</keyword>
<dbReference type="CDD" id="cd18793">
    <property type="entry name" value="SF2_C_SNF"/>
    <property type="match status" value="1"/>
</dbReference>
<dbReference type="Pfam" id="PF00271">
    <property type="entry name" value="Helicase_C"/>
    <property type="match status" value="1"/>
</dbReference>
<dbReference type="SUPFAM" id="SSF54160">
    <property type="entry name" value="Chromo domain-like"/>
    <property type="match status" value="2"/>
</dbReference>
<feature type="domain" description="Helicase ATP-binding" evidence="13">
    <location>
        <begin position="521"/>
        <end position="694"/>
    </location>
</feature>
<dbReference type="EC" id="3.6.4.12" evidence="15"/>
<feature type="region of interest" description="Disordered" evidence="11">
    <location>
        <begin position="1"/>
        <end position="264"/>
    </location>
</feature>
<dbReference type="PROSITE" id="PS00598">
    <property type="entry name" value="CHROMO_1"/>
    <property type="match status" value="1"/>
</dbReference>
<feature type="region of interest" description="Disordered" evidence="11">
    <location>
        <begin position="1375"/>
        <end position="1462"/>
    </location>
</feature>
<dbReference type="SUPFAM" id="SSF52540">
    <property type="entry name" value="P-loop containing nucleoside triphosphate hydrolases"/>
    <property type="match status" value="2"/>
</dbReference>
<feature type="domain" description="Helicase C-terminal" evidence="14">
    <location>
        <begin position="825"/>
        <end position="988"/>
    </location>
</feature>
<feature type="compositionally biased region" description="Polar residues" evidence="11">
    <location>
        <begin position="15"/>
        <end position="28"/>
    </location>
</feature>
<reference evidence="15 16" key="1">
    <citation type="submission" date="2023-09" db="EMBL/GenBank/DDBJ databases">
        <title>Pangenome analysis of Batrachochytrium dendrobatidis and related Chytrids.</title>
        <authorList>
            <person name="Yacoub M.N."/>
            <person name="Stajich J.E."/>
            <person name="James T.Y."/>
        </authorList>
    </citation>
    <scope>NUCLEOTIDE SEQUENCE [LARGE SCALE GENOMIC DNA]</scope>
    <source>
        <strain evidence="15 16">JEL0888</strain>
    </source>
</reference>
<feature type="compositionally biased region" description="Basic and acidic residues" evidence="11">
    <location>
        <begin position="1446"/>
        <end position="1457"/>
    </location>
</feature>
<feature type="compositionally biased region" description="Acidic residues" evidence="11">
    <location>
        <begin position="180"/>
        <end position="194"/>
    </location>
</feature>
<dbReference type="InterPro" id="IPR056302">
    <property type="entry name" value="CHD1-2/Hrp3_HTH"/>
</dbReference>
<dbReference type="Pfam" id="PF00385">
    <property type="entry name" value="Chromo"/>
    <property type="match status" value="2"/>
</dbReference>
<dbReference type="InterPro" id="IPR001650">
    <property type="entry name" value="Helicase_C-like"/>
</dbReference>
<evidence type="ECO:0000256" key="6">
    <source>
        <dbReference type="ARBA" id="ARBA00022840"/>
    </source>
</evidence>
<comment type="caution">
    <text evidence="15">The sequence shown here is derived from an EMBL/GenBank/DDBJ whole genome shotgun (WGS) entry which is preliminary data.</text>
</comment>
<dbReference type="CDD" id="cd18659">
    <property type="entry name" value="CD2_tandem"/>
    <property type="match status" value="1"/>
</dbReference>
<dbReference type="Gene3D" id="2.40.50.40">
    <property type="match status" value="2"/>
</dbReference>
<sequence>MDSADGSDSDKDSIFASSNSQVDMSDQDSFPPHSNGIHASKHEASFRSGAHRRAISDSDGSQDHENGASHNHRHAGNGDDVDDSESDAFGKSQTKRKHRRGAPKLDIDFSTVDSELYGLRRSSRPRPLRPATNDDEDSASNDSPPRRSGSKKKSSSSAASAAPRRKAIPKSKSRRRSDYDDYNEDDYNDGDDDDHSGNRRDGSGDDNDLDVDDDSGSSEQASPSESDYDSPGRPGGARRKRQRLRLRKESASAGASRASEADSVRFSVRNREVKNYRLDNGDLDFLSDSESDSKKKKKKPAFKIVEATEEDGPVIEAVVDYRIIGDGSSIRIDGGFVGTEFLIKWRGLSHRHNSWRTLSQLRDLKGYRKVENARRKLEEDEAFRRRPDANPDDIEQMDIALELERALLEEYKSVERVIAMRESDGAMRNDDGANPSGVEYLCKWQRLPYSECTWEPADTLLAEDQPEIDAFLERNSSQTLPHKNDAYLRSRPEYKPFQKQPDYLSGGELRDYQLLGVNWMAHLWHRNQNGILADEMGLGKTVQSISFLSYLFHSQHVYGPFLVVVPLSTIGAWQKEFKQWAPDMNVICYQGDTASRQTIRDYEFYLPSKSKEPRLRFNVLLTTFELILKDQDFLGRIKWAFLAVDEAHRLKNSESQLHEALKDFTTANRLLITGTPLQNTVKELLALIRFLMPDQFREFDNFEINVGDEDQHEKIRDLQSKLKNLMLRRLKKDVEKSLPSKSERILRVELSPLQLEYYKAVFTKNFEQLNKHAQGNGKLVSLQNVAMELKKVSNHPYLFEGAETQALSRDEQLRGIIMNSGKMVLLDKLLVRLREGNHRVLIFSQMVRMLDILSDYLLYRGYSYQRLDGTTPSETRKRIVEHFNAPSSQDFAFLLSTRAGGLGLNLATADTVILFDSDWNPQNDLQAIARAHRIGQKNTVNVYRFLSKDTIEEDIIERAKRKMVLEYSIIKTMDTSGEGIMTKGGKKSSGGNGSGNISNEELQRILKFGAQNLFKQDGSGDNGASNSDKLEQLNLDDVLARAEFHEGVEQSGTALGSAEFLEQFNVSDVAVDQLSWEDIIPEELRPKSTAAMDEIPEEFLLEGPRRRTAAPVSYVGDDVEESTNRKRKRRSGAGASGAGSGSKKAGEAAAGDITDKDIRGLIRGLLKYGDLGRHFDQIVQEADVAGKDRDAVAAALGGIINSCLDALRQADAISGGGSVPNDVSSSTNATEAAVATAQSTSDIRVTYSTKNRVIAAMYGGVTGINAVQLVQRLSDMAFLNKRLEKQVLSNFRITLNPKSISNWSTSWGVKDDAMLLVGVFKHGFGAWPAIQADPDLPFAKKFFLDGDAKLLPKALHLGRRVEYLIKLLRENEDAKSARVRDQGAAAHGHHHRERDAADAAPGAGAGVKRSAKEDRGAGDAGSQHKKRAKSHSAPSTPAGGQAAAAARREGAGKRAHDGAAAGEDEAQLSAYDSMDDDLCKAALRPIKRTLKGLRDTTLTLAGKEKAAFIREHVKEIGDFIGTHVKAMPAPASAGERKRRARHLWKFASFFWPKDISSRQLEAIYAKIVTALSQAPATGTAAPAPPPASTPAAVTPAAPTASPRPPVPAARPAVREHR</sequence>
<dbReference type="SMART" id="SM00490">
    <property type="entry name" value="HELICc"/>
    <property type="match status" value="1"/>
</dbReference>
<feature type="region of interest" description="Disordered" evidence="11">
    <location>
        <begin position="1111"/>
        <end position="1150"/>
    </location>
</feature>
<dbReference type="EMBL" id="JADGIZ020000002">
    <property type="protein sequence ID" value="KAL2919633.1"/>
    <property type="molecule type" value="Genomic_DNA"/>
</dbReference>
<dbReference type="PROSITE" id="PS50013">
    <property type="entry name" value="CHROMO_2"/>
    <property type="match status" value="2"/>
</dbReference>
<dbReference type="InterPro" id="IPR016197">
    <property type="entry name" value="Chromo-like_dom_sf"/>
</dbReference>
<dbReference type="InterPro" id="IPR000953">
    <property type="entry name" value="Chromo/chromo_shadow_dom"/>
</dbReference>
<keyword evidence="9" id="KW-0804">Transcription</keyword>
<evidence type="ECO:0000256" key="7">
    <source>
        <dbReference type="ARBA" id="ARBA00023015"/>
    </source>
</evidence>
<dbReference type="SMART" id="SM00298">
    <property type="entry name" value="CHROMO"/>
    <property type="match status" value="2"/>
</dbReference>
<dbReference type="InterPro" id="IPR023780">
    <property type="entry name" value="Chromo_domain"/>
</dbReference>
<dbReference type="GO" id="GO:0003678">
    <property type="term" value="F:DNA helicase activity"/>
    <property type="evidence" value="ECO:0007669"/>
    <property type="project" value="UniProtKB-EC"/>
</dbReference>
<keyword evidence="7" id="KW-0805">Transcription regulation</keyword>
<dbReference type="InterPro" id="IPR014001">
    <property type="entry name" value="Helicase_ATP-bd"/>
</dbReference>
<feature type="compositionally biased region" description="Low complexity" evidence="11">
    <location>
        <begin position="1141"/>
        <end position="1150"/>
    </location>
</feature>
<dbReference type="InterPro" id="IPR038718">
    <property type="entry name" value="SNF2-like_sf"/>
</dbReference>
<evidence type="ECO:0000256" key="9">
    <source>
        <dbReference type="ARBA" id="ARBA00023163"/>
    </source>
</evidence>
<accession>A0ABR4NJC3</accession>
<feature type="compositionally biased region" description="Low complexity" evidence="11">
    <location>
        <begin position="1589"/>
        <end position="1600"/>
    </location>
</feature>
<dbReference type="SMART" id="SM00487">
    <property type="entry name" value="DEXDc"/>
    <property type="match status" value="1"/>
</dbReference>
<feature type="domain" description="Chromo" evidence="12">
    <location>
        <begin position="313"/>
        <end position="385"/>
    </location>
</feature>
<dbReference type="InterPro" id="IPR000330">
    <property type="entry name" value="SNF2_N"/>
</dbReference>
<keyword evidence="3" id="KW-0677">Repeat</keyword>
<dbReference type="Pfam" id="PF00176">
    <property type="entry name" value="SNF2-rel_dom"/>
    <property type="match status" value="1"/>
</dbReference>
<dbReference type="Proteomes" id="UP001527925">
    <property type="component" value="Unassembled WGS sequence"/>
</dbReference>
<evidence type="ECO:0000256" key="8">
    <source>
        <dbReference type="ARBA" id="ARBA00023125"/>
    </source>
</evidence>
<organism evidence="15 16">
    <name type="scientific">Polyrhizophydium stewartii</name>
    <dbReference type="NCBI Taxonomy" id="2732419"/>
    <lineage>
        <taxon>Eukaryota</taxon>
        <taxon>Fungi</taxon>
        <taxon>Fungi incertae sedis</taxon>
        <taxon>Chytridiomycota</taxon>
        <taxon>Chytridiomycota incertae sedis</taxon>
        <taxon>Chytridiomycetes</taxon>
        <taxon>Rhizophydiales</taxon>
        <taxon>Rhizophydiales incertae sedis</taxon>
        <taxon>Polyrhizophydium</taxon>
    </lineage>
</organism>
<dbReference type="InterPro" id="IPR023779">
    <property type="entry name" value="Chromodomain_CS"/>
</dbReference>
<evidence type="ECO:0000256" key="3">
    <source>
        <dbReference type="ARBA" id="ARBA00022737"/>
    </source>
</evidence>
<feature type="compositionally biased region" description="Basic residues" evidence="11">
    <location>
        <begin position="163"/>
        <end position="175"/>
    </location>
</feature>
<dbReference type="InterPro" id="IPR027417">
    <property type="entry name" value="P-loop_NTPase"/>
</dbReference>
<dbReference type="PANTHER" id="PTHR45623:SF14">
    <property type="entry name" value="CHROMODOMAIN-HELICASE-DNA-BINDING PROTEIN 1"/>
    <property type="match status" value="1"/>
</dbReference>
<keyword evidence="10" id="KW-0539">Nucleus</keyword>
<feature type="region of interest" description="Disordered" evidence="11">
    <location>
        <begin position="1575"/>
        <end position="1617"/>
    </location>
</feature>
<dbReference type="Gene3D" id="3.40.50.10810">
    <property type="entry name" value="Tandem AAA-ATPase domain"/>
    <property type="match status" value="1"/>
</dbReference>
<protein>
    <submittedName>
        <fullName evidence="15">ATP-dependent DNA helicase Hrp3</fullName>
        <ecNumber evidence="15">3.6.4.12</ecNumber>
    </submittedName>
</protein>
<dbReference type="InterPro" id="IPR049730">
    <property type="entry name" value="SNF2/RAD54-like_C"/>
</dbReference>
<evidence type="ECO:0000259" key="13">
    <source>
        <dbReference type="PROSITE" id="PS51192"/>
    </source>
</evidence>
<keyword evidence="15" id="KW-0347">Helicase</keyword>
<feature type="domain" description="Chromo" evidence="12">
    <location>
        <begin position="412"/>
        <end position="483"/>
    </location>
</feature>
<dbReference type="PROSITE" id="PS51192">
    <property type="entry name" value="HELICASE_ATP_BIND_1"/>
    <property type="match status" value="1"/>
</dbReference>
<name>A0ABR4NJC3_9FUNG</name>
<evidence type="ECO:0000313" key="16">
    <source>
        <dbReference type="Proteomes" id="UP001527925"/>
    </source>
</evidence>
<proteinExistence type="inferred from homology"/>
<gene>
    <name evidence="15" type="primary">hrp3</name>
    <name evidence="15" type="ORF">HK105_200546</name>
</gene>
<dbReference type="PROSITE" id="PS51194">
    <property type="entry name" value="HELICASE_CTER"/>
    <property type="match status" value="1"/>
</dbReference>
<evidence type="ECO:0000256" key="4">
    <source>
        <dbReference type="ARBA" id="ARBA00022741"/>
    </source>
</evidence>
<evidence type="ECO:0000256" key="1">
    <source>
        <dbReference type="ARBA" id="ARBA00004123"/>
    </source>
</evidence>
<dbReference type="Pfam" id="PF23588">
    <property type="entry name" value="HTH_CHD1_Hrp3"/>
    <property type="match status" value="1"/>
</dbReference>
<dbReference type="CDD" id="cd18660">
    <property type="entry name" value="CD1_tandem"/>
    <property type="match status" value="1"/>
</dbReference>
<keyword evidence="16" id="KW-1185">Reference proteome</keyword>
<keyword evidence="5 15" id="KW-0378">Hydrolase</keyword>